<evidence type="ECO:0000256" key="3">
    <source>
        <dbReference type="ARBA" id="ARBA00004569"/>
    </source>
</evidence>
<comment type="similarity">
    <text evidence="13">In the C-terminal section; belongs to the FMN-dependent alpha-hydroxy acid dehydrogenase family.</text>
</comment>
<evidence type="ECO:0000256" key="8">
    <source>
        <dbReference type="ARBA" id="ARBA00022723"/>
    </source>
</evidence>
<dbReference type="PANTHER" id="PTHR10578">
    <property type="entry name" value="S -2-HYDROXY-ACID OXIDASE-RELATED"/>
    <property type="match status" value="1"/>
</dbReference>
<dbReference type="AlphaFoldDB" id="A0AA43QS16"/>
<dbReference type="Pfam" id="PF00173">
    <property type="entry name" value="Cyt-b5"/>
    <property type="match status" value="1"/>
</dbReference>
<proteinExistence type="inferred from homology"/>
<evidence type="ECO:0000256" key="16">
    <source>
        <dbReference type="ARBA" id="ARBA00068515"/>
    </source>
</evidence>
<comment type="cofactor">
    <cofactor evidence="1">
        <name>FMN</name>
        <dbReference type="ChEBI" id="CHEBI:58210"/>
    </cofactor>
</comment>
<evidence type="ECO:0000313" key="21">
    <source>
        <dbReference type="Proteomes" id="UP001161017"/>
    </source>
</evidence>
<dbReference type="Pfam" id="PF01070">
    <property type="entry name" value="FMN_dh"/>
    <property type="match status" value="1"/>
</dbReference>
<dbReference type="PROSITE" id="PS51349">
    <property type="entry name" value="FMN_HYDROXY_ACID_DH_2"/>
    <property type="match status" value="1"/>
</dbReference>
<name>A0AA43QS16_9LECA</name>
<feature type="domain" description="Cytochrome b5 heme-binding" evidence="18">
    <location>
        <begin position="5"/>
        <end position="82"/>
    </location>
</feature>
<evidence type="ECO:0000256" key="2">
    <source>
        <dbReference type="ARBA" id="ARBA00001970"/>
    </source>
</evidence>
<dbReference type="GO" id="GO:0046872">
    <property type="term" value="F:metal ion binding"/>
    <property type="evidence" value="ECO:0007669"/>
    <property type="project" value="UniProtKB-UniRule"/>
</dbReference>
<keyword evidence="11" id="KW-0496">Mitochondrion</keyword>
<dbReference type="InterPro" id="IPR018506">
    <property type="entry name" value="Cyt_B5_heme-BS"/>
</dbReference>
<comment type="caution">
    <text evidence="20">The sequence shown here is derived from an EMBL/GenBank/DDBJ whole genome shotgun (WGS) entry which is preliminary data.</text>
</comment>
<dbReference type="Gene3D" id="3.20.20.70">
    <property type="entry name" value="Aldolase class I"/>
    <property type="match status" value="1"/>
</dbReference>
<dbReference type="EC" id="1.1.2.3" evidence="15"/>
<dbReference type="CDD" id="cd02922">
    <property type="entry name" value="FCB2_FMN"/>
    <property type="match status" value="1"/>
</dbReference>
<evidence type="ECO:0000313" key="20">
    <source>
        <dbReference type="EMBL" id="MDI1491122.1"/>
    </source>
</evidence>
<evidence type="ECO:0000259" key="19">
    <source>
        <dbReference type="PROSITE" id="PS51349"/>
    </source>
</evidence>
<evidence type="ECO:0000256" key="14">
    <source>
        <dbReference type="ARBA" id="ARBA00061589"/>
    </source>
</evidence>
<dbReference type="InterPro" id="IPR037458">
    <property type="entry name" value="L-MDH/L-LDH_FMN-bd"/>
</dbReference>
<evidence type="ECO:0000256" key="4">
    <source>
        <dbReference type="ARBA" id="ARBA00011881"/>
    </source>
</evidence>
<evidence type="ECO:0000256" key="15">
    <source>
        <dbReference type="ARBA" id="ARBA00066458"/>
    </source>
</evidence>
<evidence type="ECO:0000256" key="9">
    <source>
        <dbReference type="ARBA" id="ARBA00023002"/>
    </source>
</evidence>
<keyword evidence="7" id="KW-0288">FMN</keyword>
<dbReference type="PROSITE" id="PS50255">
    <property type="entry name" value="CYTOCHROME_B5_2"/>
    <property type="match status" value="1"/>
</dbReference>
<dbReference type="GO" id="GO:0020037">
    <property type="term" value="F:heme binding"/>
    <property type="evidence" value="ECO:0007669"/>
    <property type="project" value="UniProtKB-UniRule"/>
</dbReference>
<protein>
    <recommendedName>
        <fullName evidence="16">L-lactate dehydrogenase (cytochrome)</fullName>
        <ecNumber evidence="15">1.1.2.3</ecNumber>
    </recommendedName>
</protein>
<evidence type="ECO:0000259" key="18">
    <source>
        <dbReference type="PROSITE" id="PS50255"/>
    </source>
</evidence>
<comment type="cofactor">
    <cofactor evidence="2">
        <name>heme b</name>
        <dbReference type="ChEBI" id="CHEBI:60344"/>
    </cofactor>
</comment>
<keyword evidence="10 17" id="KW-0408">Iron</keyword>
<dbReference type="EMBL" id="JAPUFD010000013">
    <property type="protein sequence ID" value="MDI1491122.1"/>
    <property type="molecule type" value="Genomic_DNA"/>
</dbReference>
<keyword evidence="5 17" id="KW-0349">Heme</keyword>
<gene>
    <name evidence="20" type="ORF">OHK93_002328</name>
</gene>
<evidence type="ECO:0000256" key="6">
    <source>
        <dbReference type="ARBA" id="ARBA00022630"/>
    </source>
</evidence>
<dbReference type="GO" id="GO:0005758">
    <property type="term" value="C:mitochondrial intermembrane space"/>
    <property type="evidence" value="ECO:0007669"/>
    <property type="project" value="UniProtKB-SubCell"/>
</dbReference>
<keyword evidence="9" id="KW-0560">Oxidoreductase</keyword>
<comment type="subcellular location">
    <subcellularLocation>
        <location evidence="3">Mitochondrion intermembrane space</location>
    </subcellularLocation>
</comment>
<keyword evidence="8 17" id="KW-0479">Metal-binding</keyword>
<evidence type="ECO:0000256" key="10">
    <source>
        <dbReference type="ARBA" id="ARBA00023004"/>
    </source>
</evidence>
<dbReference type="PROSITE" id="PS00191">
    <property type="entry name" value="CYTOCHROME_B5_1"/>
    <property type="match status" value="1"/>
</dbReference>
<dbReference type="InterPro" id="IPR036400">
    <property type="entry name" value="Cyt_B5-like_heme/steroid_sf"/>
</dbReference>
<dbReference type="InterPro" id="IPR037396">
    <property type="entry name" value="FMN_HAD"/>
</dbReference>
<evidence type="ECO:0000256" key="7">
    <source>
        <dbReference type="ARBA" id="ARBA00022643"/>
    </source>
</evidence>
<dbReference type="SMART" id="SM01117">
    <property type="entry name" value="Cyt-b5"/>
    <property type="match status" value="1"/>
</dbReference>
<comment type="similarity">
    <text evidence="14">In the N-terminal section; belongs to the cytochrome b5 family.</text>
</comment>
<reference evidence="20" key="1">
    <citation type="journal article" date="2023" name="Genome Biol. Evol.">
        <title>First Whole Genome Sequence and Flow Cytometry Genome Size Data for the Lichen-Forming Fungus Ramalina farinacea (Ascomycota).</title>
        <authorList>
            <person name="Llewellyn T."/>
            <person name="Mian S."/>
            <person name="Hill R."/>
            <person name="Leitch I.J."/>
            <person name="Gaya E."/>
        </authorList>
    </citation>
    <scope>NUCLEOTIDE SEQUENCE</scope>
    <source>
        <strain evidence="20">LIQ254RAFAR</strain>
    </source>
</reference>
<dbReference type="Gene3D" id="3.10.120.10">
    <property type="entry name" value="Cytochrome b5-like heme/steroid binding domain"/>
    <property type="match status" value="1"/>
</dbReference>
<comment type="similarity">
    <text evidence="17">Belongs to the cytochrome b5 family.</text>
</comment>
<evidence type="ECO:0000256" key="1">
    <source>
        <dbReference type="ARBA" id="ARBA00001917"/>
    </source>
</evidence>
<dbReference type="SUPFAM" id="SSF55856">
    <property type="entry name" value="Cytochrome b5-like heme/steroid binding domain"/>
    <property type="match status" value="1"/>
</dbReference>
<sequence length="497" mass="54532">MARSLRTIDIDELSRHNREDDCWIAVESEVYDITDYMPSHPGGPAIILKNAGKDATATYNEIHVPETIKETLAPGKLVGLLDQAEVVNLPEDQKSDIDQVEEKTNRTMSKDVYAKPELHKIISSKDFEDVAEKTLTPKGWAFYSSAATDLVTLGNNASFYRRIMLRPRVMRDVRKADLTCSILGCHSSAPFFVSPAAMARLAHKDGEVALARGCASEGIIQCISSNAAFPLQSIVEGGVTNQSFFFQLYVNAEREKTTQLLQKARDLGVRAIFVTVDAHVPGKREADERLAADNTMASAISGAKASNDKKGGGMGRLMGQYLDQTLSWHDIPWLKEASRLPIVIKGIQCAADAKKAMEYDCQGILVSNHGGRSLDTAPPSILTLLELHAICPEVFDRMEVLVDGGLTRGSDMLKALALGAKAVGVGRPFLYSLTYGQEGVEHLSQIFKDELETSMRLCGIPDLTQVSPAMVNTRDVDHLVPREEGHPWIKWTPKANL</sequence>
<dbReference type="InterPro" id="IPR013785">
    <property type="entry name" value="Aldolase_TIM"/>
</dbReference>
<comment type="subunit">
    <text evidence="4">Homotetramer.</text>
</comment>
<evidence type="ECO:0000256" key="5">
    <source>
        <dbReference type="ARBA" id="ARBA00022617"/>
    </source>
</evidence>
<dbReference type="FunFam" id="3.20.20.70:FF:000062">
    <property type="entry name" value="Cytochrome b2, mitochondrial, putative"/>
    <property type="match status" value="1"/>
</dbReference>
<dbReference type="InterPro" id="IPR001199">
    <property type="entry name" value="Cyt_B5-like_heme/steroid-bd"/>
</dbReference>
<dbReference type="SUPFAM" id="SSF51395">
    <property type="entry name" value="FMN-linked oxidoreductases"/>
    <property type="match status" value="1"/>
</dbReference>
<keyword evidence="21" id="KW-1185">Reference proteome</keyword>
<evidence type="ECO:0000256" key="11">
    <source>
        <dbReference type="ARBA" id="ARBA00023128"/>
    </source>
</evidence>
<dbReference type="PANTHER" id="PTHR10578:SF104">
    <property type="entry name" value="CYTOCHROME B2, MITOCHONDRIAL-RELATED"/>
    <property type="match status" value="1"/>
</dbReference>
<dbReference type="InterPro" id="IPR000262">
    <property type="entry name" value="FMN-dep_DH"/>
</dbReference>
<organism evidence="20 21">
    <name type="scientific">Ramalina farinacea</name>
    <dbReference type="NCBI Taxonomy" id="258253"/>
    <lineage>
        <taxon>Eukaryota</taxon>
        <taxon>Fungi</taxon>
        <taxon>Dikarya</taxon>
        <taxon>Ascomycota</taxon>
        <taxon>Pezizomycotina</taxon>
        <taxon>Lecanoromycetes</taxon>
        <taxon>OSLEUM clade</taxon>
        <taxon>Lecanoromycetidae</taxon>
        <taxon>Lecanorales</taxon>
        <taxon>Lecanorineae</taxon>
        <taxon>Ramalinaceae</taxon>
        <taxon>Ramalina</taxon>
    </lineage>
</organism>
<accession>A0AA43QS16</accession>
<evidence type="ECO:0000256" key="13">
    <source>
        <dbReference type="ARBA" id="ARBA00061137"/>
    </source>
</evidence>
<feature type="domain" description="FMN hydroxy acid dehydrogenase" evidence="19">
    <location>
        <begin position="116"/>
        <end position="476"/>
    </location>
</feature>
<comment type="catalytic activity">
    <reaction evidence="12">
        <text>(S)-lactate + 2 Fe(III)-[cytochrome c] = 2 Fe(II)-[cytochrome c] + pyruvate + 2 H(+)</text>
        <dbReference type="Rhea" id="RHEA:19909"/>
        <dbReference type="Rhea" id="RHEA-COMP:10350"/>
        <dbReference type="Rhea" id="RHEA-COMP:14399"/>
        <dbReference type="ChEBI" id="CHEBI:15361"/>
        <dbReference type="ChEBI" id="CHEBI:15378"/>
        <dbReference type="ChEBI" id="CHEBI:16651"/>
        <dbReference type="ChEBI" id="CHEBI:29033"/>
        <dbReference type="ChEBI" id="CHEBI:29034"/>
        <dbReference type="EC" id="1.1.2.3"/>
    </reaction>
    <physiologicalReaction direction="left-to-right" evidence="12">
        <dbReference type="Rhea" id="RHEA:19910"/>
    </physiologicalReaction>
</comment>
<keyword evidence="6" id="KW-0285">Flavoprotein</keyword>
<dbReference type="Proteomes" id="UP001161017">
    <property type="component" value="Unassembled WGS sequence"/>
</dbReference>
<evidence type="ECO:0000256" key="12">
    <source>
        <dbReference type="ARBA" id="ARBA00052399"/>
    </source>
</evidence>
<evidence type="ECO:0000256" key="17">
    <source>
        <dbReference type="RuleBase" id="RU362121"/>
    </source>
</evidence>
<dbReference type="GO" id="GO:0004460">
    <property type="term" value="F:L-lactate dehydrogenase (cytochrome) activity"/>
    <property type="evidence" value="ECO:0007669"/>
    <property type="project" value="UniProtKB-EC"/>
</dbReference>